<organism evidence="1 2">
    <name type="scientific">Rubus argutus</name>
    <name type="common">Southern blackberry</name>
    <dbReference type="NCBI Taxonomy" id="59490"/>
    <lineage>
        <taxon>Eukaryota</taxon>
        <taxon>Viridiplantae</taxon>
        <taxon>Streptophyta</taxon>
        <taxon>Embryophyta</taxon>
        <taxon>Tracheophyta</taxon>
        <taxon>Spermatophyta</taxon>
        <taxon>Magnoliopsida</taxon>
        <taxon>eudicotyledons</taxon>
        <taxon>Gunneridae</taxon>
        <taxon>Pentapetalae</taxon>
        <taxon>rosids</taxon>
        <taxon>fabids</taxon>
        <taxon>Rosales</taxon>
        <taxon>Rosaceae</taxon>
        <taxon>Rosoideae</taxon>
        <taxon>Rosoideae incertae sedis</taxon>
        <taxon>Rubus</taxon>
    </lineage>
</organism>
<evidence type="ECO:0008006" key="3">
    <source>
        <dbReference type="Google" id="ProtNLM"/>
    </source>
</evidence>
<evidence type="ECO:0000313" key="2">
    <source>
        <dbReference type="Proteomes" id="UP001457282"/>
    </source>
</evidence>
<name>A0AAW1VUA5_RUBAR</name>
<keyword evidence="2" id="KW-1185">Reference proteome</keyword>
<comment type="caution">
    <text evidence="1">The sequence shown here is derived from an EMBL/GenBank/DDBJ whole genome shotgun (WGS) entry which is preliminary data.</text>
</comment>
<evidence type="ECO:0000313" key="1">
    <source>
        <dbReference type="EMBL" id="KAK9911069.1"/>
    </source>
</evidence>
<gene>
    <name evidence="1" type="ORF">M0R45_034993</name>
</gene>
<dbReference type="EMBL" id="JBEDUW010000007">
    <property type="protein sequence ID" value="KAK9911069.1"/>
    <property type="molecule type" value="Genomic_DNA"/>
</dbReference>
<dbReference type="AlphaFoldDB" id="A0AAW1VUA5"/>
<protein>
    <recommendedName>
        <fullName evidence="3">Secreted protein</fullName>
    </recommendedName>
</protein>
<reference evidence="1 2" key="1">
    <citation type="journal article" date="2023" name="G3 (Bethesda)">
        <title>A chromosome-length genome assembly and annotation of blackberry (Rubus argutus, cv. 'Hillquist').</title>
        <authorList>
            <person name="Bruna T."/>
            <person name="Aryal R."/>
            <person name="Dudchenko O."/>
            <person name="Sargent D.J."/>
            <person name="Mead D."/>
            <person name="Buti M."/>
            <person name="Cavallini A."/>
            <person name="Hytonen T."/>
            <person name="Andres J."/>
            <person name="Pham M."/>
            <person name="Weisz D."/>
            <person name="Mascagni F."/>
            <person name="Usai G."/>
            <person name="Natali L."/>
            <person name="Bassil N."/>
            <person name="Fernandez G.E."/>
            <person name="Lomsadze A."/>
            <person name="Armour M."/>
            <person name="Olukolu B."/>
            <person name="Poorten T."/>
            <person name="Britton C."/>
            <person name="Davik J."/>
            <person name="Ashrafi H."/>
            <person name="Aiden E.L."/>
            <person name="Borodovsky M."/>
            <person name="Worthington M."/>
        </authorList>
    </citation>
    <scope>NUCLEOTIDE SEQUENCE [LARGE SCALE GENOMIC DNA]</scope>
    <source>
        <strain evidence="1">PI 553951</strain>
    </source>
</reference>
<proteinExistence type="predicted"/>
<sequence>MLWRPTRLMLLGCLIINAAKFLNLNATAFVALRLSLIAACARLSLIVAMHHGFADHHVSDFLTIMDEYLIPRGTTSIVFLFSHHKELHLVFVTNKAAATGKRAGLCSGVEDRTDEGGAVVEQQRRRGSSGFAGSVIWMLEAVGGAGEKIPAGLGGDDAGVA</sequence>
<accession>A0AAW1VUA5</accession>
<dbReference type="Proteomes" id="UP001457282">
    <property type="component" value="Unassembled WGS sequence"/>
</dbReference>